<dbReference type="GeneID" id="17045191"/>
<name>I0Z957_COCSC</name>
<accession>I0Z957</accession>
<dbReference type="Proteomes" id="UP000007264">
    <property type="component" value="Unassembled WGS sequence"/>
</dbReference>
<feature type="non-terminal residue" evidence="1">
    <location>
        <position position="1"/>
    </location>
</feature>
<gene>
    <name evidence="1" type="ORF">COCSUDRAFT_31945</name>
</gene>
<organism evidence="1 2">
    <name type="scientific">Coccomyxa subellipsoidea (strain C-169)</name>
    <name type="common">Green microalga</name>
    <dbReference type="NCBI Taxonomy" id="574566"/>
    <lineage>
        <taxon>Eukaryota</taxon>
        <taxon>Viridiplantae</taxon>
        <taxon>Chlorophyta</taxon>
        <taxon>core chlorophytes</taxon>
        <taxon>Trebouxiophyceae</taxon>
        <taxon>Trebouxiophyceae incertae sedis</taxon>
        <taxon>Coccomyxaceae</taxon>
        <taxon>Coccomyxa</taxon>
        <taxon>Coccomyxa subellipsoidea</taxon>
    </lineage>
</organism>
<proteinExistence type="predicted"/>
<reference evidence="1 2" key="1">
    <citation type="journal article" date="2012" name="Genome Biol.">
        <title>The genome of the polar eukaryotic microalga coccomyxa subellipsoidea reveals traits of cold adaptation.</title>
        <authorList>
            <person name="Blanc G."/>
            <person name="Agarkova I."/>
            <person name="Grimwood J."/>
            <person name="Kuo A."/>
            <person name="Brueggeman A."/>
            <person name="Dunigan D."/>
            <person name="Gurnon J."/>
            <person name="Ladunga I."/>
            <person name="Lindquist E."/>
            <person name="Lucas S."/>
            <person name="Pangilinan J."/>
            <person name="Proschold T."/>
            <person name="Salamov A."/>
            <person name="Schmutz J."/>
            <person name="Weeks D."/>
            <person name="Yamada T."/>
            <person name="Claverie J.M."/>
            <person name="Grigoriev I."/>
            <person name="Van Etten J."/>
            <person name="Lomsadze A."/>
            <person name="Borodovsky M."/>
        </authorList>
    </citation>
    <scope>NUCLEOTIDE SEQUENCE [LARGE SCALE GENOMIC DNA]</scope>
    <source>
        <strain evidence="1 2">C-169</strain>
    </source>
</reference>
<dbReference type="RefSeq" id="XP_005651720.1">
    <property type="nucleotide sequence ID" value="XM_005651663.1"/>
</dbReference>
<dbReference type="KEGG" id="csl:COCSUDRAFT_31945"/>
<dbReference type="AlphaFoldDB" id="I0Z957"/>
<protein>
    <submittedName>
        <fullName evidence="1">Uncharacterized protein</fullName>
    </submittedName>
</protein>
<dbReference type="OrthoDB" id="10639179at2759"/>
<keyword evidence="2" id="KW-1185">Reference proteome</keyword>
<comment type="caution">
    <text evidence="1">The sequence shown here is derived from an EMBL/GenBank/DDBJ whole genome shotgun (WGS) entry which is preliminary data.</text>
</comment>
<dbReference type="EMBL" id="AGSI01000001">
    <property type="protein sequence ID" value="EIE27176.1"/>
    <property type="molecule type" value="Genomic_DNA"/>
</dbReference>
<evidence type="ECO:0000313" key="1">
    <source>
        <dbReference type="EMBL" id="EIE27176.1"/>
    </source>
</evidence>
<sequence length="62" mass="7576">MFLVDIELIFQKFWSTHEFLSDNHHLNRDANYQVLNLYLNLLRNKRRHTPQEQPVSRALKIL</sequence>
<evidence type="ECO:0000313" key="2">
    <source>
        <dbReference type="Proteomes" id="UP000007264"/>
    </source>
</evidence>